<evidence type="ECO:0000259" key="5">
    <source>
        <dbReference type="PROSITE" id="PS50893"/>
    </source>
</evidence>
<dbReference type="PANTHER" id="PTHR42781">
    <property type="entry name" value="SPERMIDINE/PUTRESCINE IMPORT ATP-BINDING PROTEIN POTA"/>
    <property type="match status" value="1"/>
</dbReference>
<dbReference type="EMBL" id="CP001854">
    <property type="protein sequence ID" value="ADB53353.1"/>
    <property type="molecule type" value="Genomic_DNA"/>
</dbReference>
<dbReference type="InterPro" id="IPR027417">
    <property type="entry name" value="P-loop_NTPase"/>
</dbReference>
<evidence type="ECO:0000256" key="4">
    <source>
        <dbReference type="ARBA" id="ARBA00066388"/>
    </source>
</evidence>
<dbReference type="PROSITE" id="PS00211">
    <property type="entry name" value="ABC_TRANSPORTER_1"/>
    <property type="match status" value="1"/>
</dbReference>
<dbReference type="Proteomes" id="UP000008229">
    <property type="component" value="Chromosome"/>
</dbReference>
<dbReference type="GO" id="GO:0016887">
    <property type="term" value="F:ATP hydrolysis activity"/>
    <property type="evidence" value="ECO:0007669"/>
    <property type="project" value="InterPro"/>
</dbReference>
<dbReference type="STRING" id="469383.Cwoe_4942"/>
<dbReference type="InterPro" id="IPR050093">
    <property type="entry name" value="ABC_SmlMolc_Importer"/>
</dbReference>
<dbReference type="InterPro" id="IPR003593">
    <property type="entry name" value="AAA+_ATPase"/>
</dbReference>
<dbReference type="EC" id="7.6.2.9" evidence="4"/>
<dbReference type="SUPFAM" id="SSF50331">
    <property type="entry name" value="MOP-like"/>
    <property type="match status" value="1"/>
</dbReference>
<dbReference type="GO" id="GO:0005524">
    <property type="term" value="F:ATP binding"/>
    <property type="evidence" value="ECO:0007669"/>
    <property type="project" value="UniProtKB-KW"/>
</dbReference>
<dbReference type="GO" id="GO:0015418">
    <property type="term" value="F:ABC-type quaternary ammonium compound transporting activity"/>
    <property type="evidence" value="ECO:0007669"/>
    <property type="project" value="UniProtKB-EC"/>
</dbReference>
<dbReference type="RefSeq" id="WP_012936404.1">
    <property type="nucleotide sequence ID" value="NC_013739.1"/>
</dbReference>
<dbReference type="SUPFAM" id="SSF52540">
    <property type="entry name" value="P-loop containing nucleoside triphosphate hydrolases"/>
    <property type="match status" value="1"/>
</dbReference>
<evidence type="ECO:0000256" key="3">
    <source>
        <dbReference type="ARBA" id="ARBA00022840"/>
    </source>
</evidence>
<proteinExistence type="predicted"/>
<name>D3FC58_CONWI</name>
<dbReference type="HOGENOM" id="CLU_000604_1_1_11"/>
<dbReference type="GO" id="GO:0043190">
    <property type="term" value="C:ATP-binding cassette (ABC) transporter complex"/>
    <property type="evidence" value="ECO:0007669"/>
    <property type="project" value="InterPro"/>
</dbReference>
<reference evidence="7" key="2">
    <citation type="submission" date="2010-01" db="EMBL/GenBank/DDBJ databases">
        <title>The complete genome of Conexibacter woesei DSM 14684.</title>
        <authorList>
            <consortium name="US DOE Joint Genome Institute (JGI-PGF)"/>
            <person name="Lucas S."/>
            <person name="Copeland A."/>
            <person name="Lapidus A."/>
            <person name="Glavina del Rio T."/>
            <person name="Dalin E."/>
            <person name="Tice H."/>
            <person name="Bruce D."/>
            <person name="Goodwin L."/>
            <person name="Pitluck S."/>
            <person name="Kyrpides N."/>
            <person name="Mavromatis K."/>
            <person name="Ivanova N."/>
            <person name="Mikhailova N."/>
            <person name="Chertkov O."/>
            <person name="Brettin T."/>
            <person name="Detter J.C."/>
            <person name="Han C."/>
            <person name="Larimer F."/>
            <person name="Land M."/>
            <person name="Hauser L."/>
            <person name="Markowitz V."/>
            <person name="Cheng J.-F."/>
            <person name="Hugenholtz P."/>
            <person name="Woyke T."/>
            <person name="Wu D."/>
            <person name="Pukall R."/>
            <person name="Steenblock K."/>
            <person name="Schneider S."/>
            <person name="Klenk H.-P."/>
            <person name="Eisen J.A."/>
        </authorList>
    </citation>
    <scope>NUCLEOTIDE SEQUENCE [LARGE SCALE GENOMIC DNA]</scope>
    <source>
        <strain evidence="7">DSM 14684 / CIP 108061 / JCM 11494 / NBRC 100937 / ID131577</strain>
    </source>
</reference>
<dbReference type="InterPro" id="IPR013611">
    <property type="entry name" value="Transp-assoc_OB_typ2"/>
</dbReference>
<dbReference type="PROSITE" id="PS50893">
    <property type="entry name" value="ABC_TRANSPORTER_2"/>
    <property type="match status" value="1"/>
</dbReference>
<accession>D3FC58</accession>
<keyword evidence="7" id="KW-1185">Reference proteome</keyword>
<evidence type="ECO:0000256" key="1">
    <source>
        <dbReference type="ARBA" id="ARBA00022448"/>
    </source>
</evidence>
<dbReference type="Pfam" id="PF08402">
    <property type="entry name" value="TOBE_2"/>
    <property type="match status" value="1"/>
</dbReference>
<protein>
    <recommendedName>
        <fullName evidence="4">ABC-type quaternary amine transporter</fullName>
        <ecNumber evidence="4">7.6.2.9</ecNumber>
    </recommendedName>
</protein>
<dbReference type="InterPro" id="IPR017871">
    <property type="entry name" value="ABC_transporter-like_CS"/>
</dbReference>
<reference evidence="6 7" key="1">
    <citation type="journal article" date="2010" name="Stand. Genomic Sci.">
        <title>Complete genome sequence of Conexibacter woesei type strain (ID131577).</title>
        <authorList>
            <person name="Pukall R."/>
            <person name="Lapidus A."/>
            <person name="Glavina Del Rio T."/>
            <person name="Copeland A."/>
            <person name="Tice H."/>
            <person name="Cheng J.-F."/>
            <person name="Lucas S."/>
            <person name="Chen F."/>
            <person name="Nolan M."/>
            <person name="Bruce D."/>
            <person name="Goodwin L."/>
            <person name="Pitluck S."/>
            <person name="Mavromatis K."/>
            <person name="Ivanova N."/>
            <person name="Ovchinnikova G."/>
            <person name="Pati A."/>
            <person name="Chen A."/>
            <person name="Palaniappan K."/>
            <person name="Land M."/>
            <person name="Hauser L."/>
            <person name="Chang Y.-J."/>
            <person name="Jeffries C.D."/>
            <person name="Chain P."/>
            <person name="Meincke L."/>
            <person name="Sims D."/>
            <person name="Brettin T."/>
            <person name="Detter J.C."/>
            <person name="Rohde M."/>
            <person name="Goeker M."/>
            <person name="Bristow J."/>
            <person name="Eisen J.A."/>
            <person name="Markowitz V."/>
            <person name="Kyrpides N.C."/>
            <person name="Klenk H.-P."/>
            <person name="Hugenholtz P."/>
        </authorList>
    </citation>
    <scope>NUCLEOTIDE SEQUENCE [LARGE SCALE GENOMIC DNA]</scope>
    <source>
        <strain evidence="7">DSM 14684 / CIP 108061 / JCM 11494 / NBRC 100937 / ID131577</strain>
    </source>
</reference>
<dbReference type="Pfam" id="PF00005">
    <property type="entry name" value="ABC_tran"/>
    <property type="match status" value="1"/>
</dbReference>
<keyword evidence="3" id="KW-0067">ATP-binding</keyword>
<sequence length="339" mass="36275">MSAIELRALVKRYGAHTALGGERGIDLTVDDGELVAILGPSGAGKTTALTLVAGFEEATSGAVVIGGRDVTRLPAHKRDVGVVFQSYALFPHLTVGENVAFPLRTRRVPRAERRERVARALATVGLPGTEERAPATLSGGQQQRIALARALVFEPRILLLDEPLAALDRRLRDQMQVELRALHRELGVTMLLVTHDQEEALTLSDRLVVLHDGAIAQEGPPAEVYRRPANRFVAEFLGASNLLEHDGGLLLVRPEDVRVSANGAADGSGGSGGSGAEDTGVRALVEDSVFLGSRVVCRLRTEDGRVLLAERPAAEQVPVAGERVRASWDPERTALLTDD</sequence>
<dbReference type="eggNOG" id="COG3842">
    <property type="taxonomic scope" value="Bacteria"/>
</dbReference>
<dbReference type="KEGG" id="cwo:Cwoe_4942"/>
<dbReference type="InterPro" id="IPR008995">
    <property type="entry name" value="Mo/tungstate-bd_C_term_dom"/>
</dbReference>
<organism evidence="6 7">
    <name type="scientific">Conexibacter woesei (strain DSM 14684 / CCUG 47730 / CIP 108061 / JCM 11494 / NBRC 100937 / ID131577)</name>
    <dbReference type="NCBI Taxonomy" id="469383"/>
    <lineage>
        <taxon>Bacteria</taxon>
        <taxon>Bacillati</taxon>
        <taxon>Actinomycetota</taxon>
        <taxon>Thermoleophilia</taxon>
        <taxon>Solirubrobacterales</taxon>
        <taxon>Conexibacteraceae</taxon>
        <taxon>Conexibacter</taxon>
    </lineage>
</organism>
<gene>
    <name evidence="6" type="ordered locus">Cwoe_4942</name>
</gene>
<dbReference type="PANTHER" id="PTHR42781:SF4">
    <property type="entry name" value="SPERMIDINE_PUTRESCINE IMPORT ATP-BINDING PROTEIN POTA"/>
    <property type="match status" value="1"/>
</dbReference>
<dbReference type="Gene3D" id="3.40.50.300">
    <property type="entry name" value="P-loop containing nucleotide triphosphate hydrolases"/>
    <property type="match status" value="1"/>
</dbReference>
<evidence type="ECO:0000313" key="7">
    <source>
        <dbReference type="Proteomes" id="UP000008229"/>
    </source>
</evidence>
<keyword evidence="1" id="KW-0813">Transport</keyword>
<dbReference type="OrthoDB" id="9802264at2"/>
<dbReference type="InterPro" id="IPR003439">
    <property type="entry name" value="ABC_transporter-like_ATP-bd"/>
</dbReference>
<dbReference type="AlphaFoldDB" id="D3FC58"/>
<keyword evidence="2" id="KW-0547">Nucleotide-binding</keyword>
<feature type="domain" description="ABC transporter" evidence="5">
    <location>
        <begin position="4"/>
        <end position="237"/>
    </location>
</feature>
<evidence type="ECO:0000256" key="2">
    <source>
        <dbReference type="ARBA" id="ARBA00022741"/>
    </source>
</evidence>
<dbReference type="FunFam" id="3.40.50.300:FF:000425">
    <property type="entry name" value="Probable ABC transporter, ATP-binding subunit"/>
    <property type="match status" value="1"/>
</dbReference>
<evidence type="ECO:0000313" key="6">
    <source>
        <dbReference type="EMBL" id="ADB53353.1"/>
    </source>
</evidence>
<dbReference type="SMART" id="SM00382">
    <property type="entry name" value="AAA"/>
    <property type="match status" value="1"/>
</dbReference>